<comment type="caution">
    <text evidence="2">The sequence shown here is derived from an EMBL/GenBank/DDBJ whole genome shotgun (WGS) entry which is preliminary data.</text>
</comment>
<gene>
    <name evidence="2" type="ORF">HYFRA_00004077</name>
</gene>
<name>A0A9N9KPI2_9HELO</name>
<dbReference type="OrthoDB" id="10559399at2759"/>
<protein>
    <submittedName>
        <fullName evidence="2">Uncharacterized protein</fullName>
    </submittedName>
</protein>
<reference evidence="2" key="1">
    <citation type="submission" date="2021-07" db="EMBL/GenBank/DDBJ databases">
        <authorList>
            <person name="Durling M."/>
        </authorList>
    </citation>
    <scope>NUCLEOTIDE SEQUENCE</scope>
</reference>
<keyword evidence="3" id="KW-1185">Reference proteome</keyword>
<dbReference type="EMBL" id="CAJVRL010000025">
    <property type="protein sequence ID" value="CAG8949755.1"/>
    <property type="molecule type" value="Genomic_DNA"/>
</dbReference>
<evidence type="ECO:0000313" key="3">
    <source>
        <dbReference type="Proteomes" id="UP000696280"/>
    </source>
</evidence>
<sequence length="69" mass="7532">MANSSRTDHRSDIVPNSIVSNDPVDLSVPPRASRLPLFPDMNSRRVPKIHKSSPAGGNLDKSAGWLVLR</sequence>
<evidence type="ECO:0000313" key="2">
    <source>
        <dbReference type="EMBL" id="CAG8949755.1"/>
    </source>
</evidence>
<dbReference type="Proteomes" id="UP000696280">
    <property type="component" value="Unassembled WGS sequence"/>
</dbReference>
<evidence type="ECO:0000256" key="1">
    <source>
        <dbReference type="SAM" id="MobiDB-lite"/>
    </source>
</evidence>
<dbReference type="AlphaFoldDB" id="A0A9N9KPI2"/>
<feature type="compositionally biased region" description="Basic and acidic residues" evidence="1">
    <location>
        <begin position="1"/>
        <end position="12"/>
    </location>
</feature>
<organism evidence="2 3">
    <name type="scientific">Hymenoscyphus fraxineus</name>
    <dbReference type="NCBI Taxonomy" id="746836"/>
    <lineage>
        <taxon>Eukaryota</taxon>
        <taxon>Fungi</taxon>
        <taxon>Dikarya</taxon>
        <taxon>Ascomycota</taxon>
        <taxon>Pezizomycotina</taxon>
        <taxon>Leotiomycetes</taxon>
        <taxon>Helotiales</taxon>
        <taxon>Helotiaceae</taxon>
        <taxon>Hymenoscyphus</taxon>
    </lineage>
</organism>
<accession>A0A9N9KPI2</accession>
<feature type="region of interest" description="Disordered" evidence="1">
    <location>
        <begin position="1"/>
        <end position="69"/>
    </location>
</feature>
<proteinExistence type="predicted"/>